<protein>
    <submittedName>
        <fullName evidence="4">Alpha/beta hydrolase</fullName>
    </submittedName>
</protein>
<evidence type="ECO:0000256" key="1">
    <source>
        <dbReference type="ARBA" id="ARBA00022801"/>
    </source>
</evidence>
<reference evidence="5" key="1">
    <citation type="submission" date="2017-06" db="EMBL/GenBank/DDBJ databases">
        <title>Genome analysis of Fimbriiglobus ruber SP5, the first member of the order Planctomycetales with confirmed chitinolytic capability.</title>
        <authorList>
            <person name="Ravin N.V."/>
            <person name="Rakitin A.L."/>
            <person name="Ivanova A.A."/>
            <person name="Beletsky A.V."/>
            <person name="Kulichevskaya I.S."/>
            <person name="Mardanov A.V."/>
            <person name="Dedysh S.N."/>
        </authorList>
    </citation>
    <scope>NUCLEOTIDE SEQUENCE [LARGE SCALE GENOMIC DNA]</scope>
    <source>
        <strain evidence="5">SP5</strain>
    </source>
</reference>
<feature type="domain" description="BD-FAE-like" evidence="3">
    <location>
        <begin position="52"/>
        <end position="264"/>
    </location>
</feature>
<feature type="signal peptide" evidence="2">
    <location>
        <begin position="1"/>
        <end position="24"/>
    </location>
</feature>
<comment type="caution">
    <text evidence="4">The sequence shown here is derived from an EMBL/GenBank/DDBJ whole genome shotgun (WGS) entry which is preliminary data.</text>
</comment>
<proteinExistence type="predicted"/>
<name>A0A225DJR5_9BACT</name>
<gene>
    <name evidence="4" type="ORF">FRUB_09198</name>
</gene>
<accession>A0A225DJR5</accession>
<evidence type="ECO:0000313" key="5">
    <source>
        <dbReference type="Proteomes" id="UP000214646"/>
    </source>
</evidence>
<keyword evidence="1 4" id="KW-0378">Hydrolase</keyword>
<dbReference type="Pfam" id="PF20434">
    <property type="entry name" value="BD-FAE"/>
    <property type="match status" value="1"/>
</dbReference>
<dbReference type="OrthoDB" id="265201at2"/>
<dbReference type="InterPro" id="IPR049492">
    <property type="entry name" value="BD-FAE-like_dom"/>
</dbReference>
<evidence type="ECO:0000313" key="4">
    <source>
        <dbReference type="EMBL" id="OWK36635.1"/>
    </source>
</evidence>
<evidence type="ECO:0000259" key="3">
    <source>
        <dbReference type="Pfam" id="PF20434"/>
    </source>
</evidence>
<dbReference type="EMBL" id="NIDE01000017">
    <property type="protein sequence ID" value="OWK36635.1"/>
    <property type="molecule type" value="Genomic_DNA"/>
</dbReference>
<dbReference type="Gene3D" id="3.40.50.1820">
    <property type="entry name" value="alpha/beta hydrolase"/>
    <property type="match status" value="1"/>
</dbReference>
<organism evidence="4 5">
    <name type="scientific">Fimbriiglobus ruber</name>
    <dbReference type="NCBI Taxonomy" id="1908690"/>
    <lineage>
        <taxon>Bacteria</taxon>
        <taxon>Pseudomonadati</taxon>
        <taxon>Planctomycetota</taxon>
        <taxon>Planctomycetia</taxon>
        <taxon>Gemmatales</taxon>
        <taxon>Gemmataceae</taxon>
        <taxon>Fimbriiglobus</taxon>
    </lineage>
</organism>
<keyword evidence="2" id="KW-0732">Signal</keyword>
<dbReference type="InterPro" id="IPR029058">
    <property type="entry name" value="AB_hydrolase_fold"/>
</dbReference>
<keyword evidence="5" id="KW-1185">Reference proteome</keyword>
<sequence>MFRLTTTAAWLSTLFALIPPVARAADPPPPGPVTRFDVTYATAGDEKLKLDFAAPPGPGPFPCVVCLHGGAWKMGSRKDLSRPIPWAEFGPGNKSLIETLAGHGYAAASVSYRFAPKSKFPAQIEDAKTAVRFLRANAKEFHIDPDRIGALGFSSGGHLAALLGTTDKSAGFDGPLYPDQSSRVSCVVDFFGPADLSLFGDTPGIEAMFLVPLMGGTAASKSDLYKKASPLDRVSKNSVPFLILQGTADIVVPAVHSERLHDKLTAAGVKSELILLKGKGHGWGGVDAVQSSDAMFKFLDEYLKGK</sequence>
<feature type="chain" id="PRO_5012533460" evidence="2">
    <location>
        <begin position="25"/>
        <end position="306"/>
    </location>
</feature>
<dbReference type="GO" id="GO:0016787">
    <property type="term" value="F:hydrolase activity"/>
    <property type="evidence" value="ECO:0007669"/>
    <property type="project" value="UniProtKB-KW"/>
</dbReference>
<dbReference type="PANTHER" id="PTHR48081:SF13">
    <property type="entry name" value="ALPHA_BETA HYDROLASE"/>
    <property type="match status" value="1"/>
</dbReference>
<dbReference type="SUPFAM" id="SSF53474">
    <property type="entry name" value="alpha/beta-Hydrolases"/>
    <property type="match status" value="1"/>
</dbReference>
<dbReference type="AlphaFoldDB" id="A0A225DJR5"/>
<dbReference type="RefSeq" id="WP_088259617.1">
    <property type="nucleotide sequence ID" value="NZ_NIDE01000017.1"/>
</dbReference>
<dbReference type="PANTHER" id="PTHR48081">
    <property type="entry name" value="AB HYDROLASE SUPERFAMILY PROTEIN C4A8.06C"/>
    <property type="match status" value="1"/>
</dbReference>
<evidence type="ECO:0000256" key="2">
    <source>
        <dbReference type="SAM" id="SignalP"/>
    </source>
</evidence>
<dbReference type="InterPro" id="IPR050300">
    <property type="entry name" value="GDXG_lipolytic_enzyme"/>
</dbReference>
<dbReference type="Proteomes" id="UP000214646">
    <property type="component" value="Unassembled WGS sequence"/>
</dbReference>